<dbReference type="OrthoDB" id="1737504at2759"/>
<dbReference type="AlphaFoldDB" id="A0A834LVT4"/>
<name>A0A834LVT4_RHOSS</name>
<comment type="caution">
    <text evidence="2">The sequence shown here is derived from an EMBL/GenBank/DDBJ whole genome shotgun (WGS) entry which is preliminary data.</text>
</comment>
<evidence type="ECO:0000256" key="1">
    <source>
        <dbReference type="SAM" id="MobiDB-lite"/>
    </source>
</evidence>
<evidence type="ECO:0008006" key="4">
    <source>
        <dbReference type="Google" id="ProtNLM"/>
    </source>
</evidence>
<dbReference type="EMBL" id="WJXA01000002">
    <property type="protein sequence ID" value="KAF7149999.1"/>
    <property type="molecule type" value="Genomic_DNA"/>
</dbReference>
<accession>A0A834LVT4</accession>
<reference evidence="2" key="1">
    <citation type="submission" date="2019-11" db="EMBL/GenBank/DDBJ databases">
        <authorList>
            <person name="Liu Y."/>
            <person name="Hou J."/>
            <person name="Li T.-Q."/>
            <person name="Guan C.-H."/>
            <person name="Wu X."/>
            <person name="Wu H.-Z."/>
            <person name="Ling F."/>
            <person name="Zhang R."/>
            <person name="Shi X.-G."/>
            <person name="Ren J.-P."/>
            <person name="Chen E.-F."/>
            <person name="Sun J.-M."/>
        </authorList>
    </citation>
    <scope>NUCLEOTIDE SEQUENCE</scope>
    <source>
        <strain evidence="2">Adult_tree_wgs_1</strain>
        <tissue evidence="2">Leaves</tissue>
    </source>
</reference>
<evidence type="ECO:0000313" key="2">
    <source>
        <dbReference type="EMBL" id="KAF7149999.1"/>
    </source>
</evidence>
<evidence type="ECO:0000313" key="3">
    <source>
        <dbReference type="Proteomes" id="UP000626092"/>
    </source>
</evidence>
<gene>
    <name evidence="2" type="ORF">RHSIM_Rhsim02G0170300</name>
</gene>
<proteinExistence type="predicted"/>
<protein>
    <recommendedName>
        <fullName evidence="4">Retrotransposon gag domain-containing protein</fullName>
    </recommendedName>
</protein>
<organism evidence="2 3">
    <name type="scientific">Rhododendron simsii</name>
    <name type="common">Sims's rhododendron</name>
    <dbReference type="NCBI Taxonomy" id="118357"/>
    <lineage>
        <taxon>Eukaryota</taxon>
        <taxon>Viridiplantae</taxon>
        <taxon>Streptophyta</taxon>
        <taxon>Embryophyta</taxon>
        <taxon>Tracheophyta</taxon>
        <taxon>Spermatophyta</taxon>
        <taxon>Magnoliopsida</taxon>
        <taxon>eudicotyledons</taxon>
        <taxon>Gunneridae</taxon>
        <taxon>Pentapetalae</taxon>
        <taxon>asterids</taxon>
        <taxon>Ericales</taxon>
        <taxon>Ericaceae</taxon>
        <taxon>Ericoideae</taxon>
        <taxon>Rhodoreae</taxon>
        <taxon>Rhododendron</taxon>
    </lineage>
</organism>
<sequence length="87" mass="9812">MEHFYRGRCQHRPATYLLNIKQREGETLRAYLKRFNNEALLVDKADDKANRQAQPKEQPRPPVGEIHVISGGFVGGGESGSSRQAYA</sequence>
<feature type="region of interest" description="Disordered" evidence="1">
    <location>
        <begin position="44"/>
        <end position="87"/>
    </location>
</feature>
<dbReference type="Proteomes" id="UP000626092">
    <property type="component" value="Unassembled WGS sequence"/>
</dbReference>
<keyword evidence="3" id="KW-1185">Reference proteome</keyword>